<evidence type="ECO:0000313" key="2">
    <source>
        <dbReference type="Proteomes" id="UP000887566"/>
    </source>
</evidence>
<keyword evidence="2" id="KW-1185">Reference proteome</keyword>
<name>A0A914VG67_9BILA</name>
<feature type="compositionally biased region" description="Basic and acidic residues" evidence="1">
    <location>
        <begin position="16"/>
        <end position="26"/>
    </location>
</feature>
<feature type="region of interest" description="Disordered" evidence="1">
    <location>
        <begin position="1"/>
        <end position="61"/>
    </location>
</feature>
<proteinExistence type="predicted"/>
<accession>A0A914VG67</accession>
<sequence>VHPAAVQHPNSPLEPLDPHRFRDMVVDKQQQGGHPHPNTPGAQQTTTPIYRMPGTPSTPQQ</sequence>
<organism evidence="2 3">
    <name type="scientific">Plectus sambesii</name>
    <dbReference type="NCBI Taxonomy" id="2011161"/>
    <lineage>
        <taxon>Eukaryota</taxon>
        <taxon>Metazoa</taxon>
        <taxon>Ecdysozoa</taxon>
        <taxon>Nematoda</taxon>
        <taxon>Chromadorea</taxon>
        <taxon>Plectida</taxon>
        <taxon>Plectina</taxon>
        <taxon>Plectoidea</taxon>
        <taxon>Plectidae</taxon>
        <taxon>Plectus</taxon>
    </lineage>
</organism>
<reference evidence="3" key="1">
    <citation type="submission" date="2022-11" db="UniProtKB">
        <authorList>
            <consortium name="WormBaseParasite"/>
        </authorList>
    </citation>
    <scope>IDENTIFICATION</scope>
</reference>
<dbReference type="Proteomes" id="UP000887566">
    <property type="component" value="Unplaced"/>
</dbReference>
<evidence type="ECO:0000256" key="1">
    <source>
        <dbReference type="SAM" id="MobiDB-lite"/>
    </source>
</evidence>
<protein>
    <submittedName>
        <fullName evidence="3">Uncharacterized protein</fullName>
    </submittedName>
</protein>
<dbReference type="AlphaFoldDB" id="A0A914VG67"/>
<evidence type="ECO:0000313" key="3">
    <source>
        <dbReference type="WBParaSite" id="PSAMB.scaffold19132size845.g37795.t1"/>
    </source>
</evidence>
<dbReference type="WBParaSite" id="PSAMB.scaffold19132size845.g37795.t1">
    <property type="protein sequence ID" value="PSAMB.scaffold19132size845.g37795.t1"/>
    <property type="gene ID" value="PSAMB.scaffold19132size845.g37795"/>
</dbReference>